<dbReference type="PANTHER" id="PTHR46206:SF5">
    <property type="entry name" value="P450, PUTATIVE (EUROFUNG)-RELATED"/>
    <property type="match status" value="1"/>
</dbReference>
<dbReference type="Gene3D" id="1.10.630.10">
    <property type="entry name" value="Cytochrome P450"/>
    <property type="match status" value="1"/>
</dbReference>
<dbReference type="PRINTS" id="PR00465">
    <property type="entry name" value="EP450IV"/>
</dbReference>
<dbReference type="InterPro" id="IPR002403">
    <property type="entry name" value="Cyt_P450_E_grp-IV"/>
</dbReference>
<evidence type="ECO:0000256" key="7">
    <source>
        <dbReference type="ARBA" id="ARBA00022989"/>
    </source>
</evidence>
<keyword evidence="9 12" id="KW-0408">Iron</keyword>
<dbReference type="GO" id="GO:0020037">
    <property type="term" value="F:heme binding"/>
    <property type="evidence" value="ECO:0007669"/>
    <property type="project" value="InterPro"/>
</dbReference>
<reference evidence="14" key="2">
    <citation type="submission" date="2023-05" db="EMBL/GenBank/DDBJ databases">
        <authorList>
            <consortium name="Lawrence Berkeley National Laboratory"/>
            <person name="Steindorff A."/>
            <person name="Hensen N."/>
            <person name="Bonometti L."/>
            <person name="Westerberg I."/>
            <person name="Brannstrom I.O."/>
            <person name="Guillou S."/>
            <person name="Cros-Aarteil S."/>
            <person name="Calhoun S."/>
            <person name="Haridas S."/>
            <person name="Kuo A."/>
            <person name="Mondo S."/>
            <person name="Pangilinan J."/>
            <person name="Riley R."/>
            <person name="Labutti K."/>
            <person name="Andreopoulos B."/>
            <person name="Lipzen A."/>
            <person name="Chen C."/>
            <person name="Yanf M."/>
            <person name="Daum C."/>
            <person name="Ng V."/>
            <person name="Clum A."/>
            <person name="Ohm R."/>
            <person name="Martin F."/>
            <person name="Silar P."/>
            <person name="Natvig D."/>
            <person name="Lalanne C."/>
            <person name="Gautier V."/>
            <person name="Ament-Velasquez S.L."/>
            <person name="Kruys A."/>
            <person name="Hutchinson M.I."/>
            <person name="Powell A.J."/>
            <person name="Barry K."/>
            <person name="Miller A.N."/>
            <person name="Grigoriev I.V."/>
            <person name="Debuchy R."/>
            <person name="Gladieux P."/>
            <person name="Thoren M.H."/>
            <person name="Johannesson H."/>
        </authorList>
    </citation>
    <scope>NUCLEOTIDE SEQUENCE</scope>
    <source>
        <strain evidence="14">CBS 315.58</strain>
    </source>
</reference>
<keyword evidence="15" id="KW-1185">Reference proteome</keyword>
<dbReference type="CDD" id="cd11041">
    <property type="entry name" value="CYP503A1-like"/>
    <property type="match status" value="1"/>
</dbReference>
<evidence type="ECO:0000256" key="13">
    <source>
        <dbReference type="SAM" id="Phobius"/>
    </source>
</evidence>
<dbReference type="SUPFAM" id="SSF48264">
    <property type="entry name" value="Cytochrome P450"/>
    <property type="match status" value="1"/>
</dbReference>
<comment type="subcellular location">
    <subcellularLocation>
        <location evidence="2">Membrane</location>
    </subcellularLocation>
</comment>
<keyword evidence="10" id="KW-0503">Monooxygenase</keyword>
<dbReference type="Pfam" id="PF00067">
    <property type="entry name" value="p450"/>
    <property type="match status" value="1"/>
</dbReference>
<evidence type="ECO:0000256" key="10">
    <source>
        <dbReference type="ARBA" id="ARBA00023033"/>
    </source>
</evidence>
<keyword evidence="8" id="KW-0560">Oxidoreductase</keyword>
<sequence length="518" mass="58969">MDPFLRLSPLRAYTPHILESKIITMIASVLFLSLVLGAVFVSRSSKTWPTSIIYRLKRYIKEEWDMFIYPITANKRIRKAYAGMKGKPLRMNSPESWITLVSSPELIKDIKNASNDQLSLHAAAKEILKPEYTMNGFNWHDQRGIEGIGFVRTLRTLLTTHLPKLTPGVRAIIDRTFADELKNSRSTNVLTLSKKVVTKISAYAFFGLDYVDNNEFIEAAYYYNEDVLYGSEFLRMTPRLLRPVVGLLISKSLTRQRVFFEGLVGIIESRMNNPNTIKKHNDVIQWIIDTSPKSKPWSPGRMAFEVMAIWFGSVQGLATTLTFAIFSLCEHPEYIAPLREEVEGAAGDEFLINGEGLPLMDSFLKECSRWTPVESVTARRCALKDFTFSDGTIVSKGEWVGIPVGPMLRDETKYPRPDLFDGFRFADPAVVGRESSVVQPEGPSKFTDISETWHVWGTGKLTCPGRFFVSYVMKHVMYHILDTCEPEMAEKRRKYTINWRTLTLPGPGVKATFNERAR</sequence>
<comment type="cofactor">
    <cofactor evidence="1 12">
        <name>heme</name>
        <dbReference type="ChEBI" id="CHEBI:30413"/>
    </cofactor>
</comment>
<evidence type="ECO:0000256" key="5">
    <source>
        <dbReference type="ARBA" id="ARBA00022692"/>
    </source>
</evidence>
<evidence type="ECO:0000256" key="4">
    <source>
        <dbReference type="ARBA" id="ARBA00022617"/>
    </source>
</evidence>
<keyword evidence="11 13" id="KW-0472">Membrane</keyword>
<dbReference type="Proteomes" id="UP001303160">
    <property type="component" value="Unassembled WGS sequence"/>
</dbReference>
<evidence type="ECO:0000313" key="15">
    <source>
        <dbReference type="Proteomes" id="UP001303160"/>
    </source>
</evidence>
<dbReference type="InterPro" id="IPR036396">
    <property type="entry name" value="Cyt_P450_sf"/>
</dbReference>
<dbReference type="GO" id="GO:0004497">
    <property type="term" value="F:monooxygenase activity"/>
    <property type="evidence" value="ECO:0007669"/>
    <property type="project" value="UniProtKB-KW"/>
</dbReference>
<protein>
    <submittedName>
        <fullName evidence="14">Ent-kaurene oxidase</fullName>
    </submittedName>
</protein>
<keyword evidence="4 12" id="KW-0349">Heme</keyword>
<comment type="caution">
    <text evidence="14">The sequence shown here is derived from an EMBL/GenBank/DDBJ whole genome shotgun (WGS) entry which is preliminary data.</text>
</comment>
<reference evidence="14" key="1">
    <citation type="journal article" date="2023" name="Mol. Phylogenet. Evol.">
        <title>Genome-scale phylogeny and comparative genomics of the fungal order Sordariales.</title>
        <authorList>
            <person name="Hensen N."/>
            <person name="Bonometti L."/>
            <person name="Westerberg I."/>
            <person name="Brannstrom I.O."/>
            <person name="Guillou S."/>
            <person name="Cros-Aarteil S."/>
            <person name="Calhoun S."/>
            <person name="Haridas S."/>
            <person name="Kuo A."/>
            <person name="Mondo S."/>
            <person name="Pangilinan J."/>
            <person name="Riley R."/>
            <person name="LaButti K."/>
            <person name="Andreopoulos B."/>
            <person name="Lipzen A."/>
            <person name="Chen C."/>
            <person name="Yan M."/>
            <person name="Daum C."/>
            <person name="Ng V."/>
            <person name="Clum A."/>
            <person name="Steindorff A."/>
            <person name="Ohm R.A."/>
            <person name="Martin F."/>
            <person name="Silar P."/>
            <person name="Natvig D.O."/>
            <person name="Lalanne C."/>
            <person name="Gautier V."/>
            <person name="Ament-Velasquez S.L."/>
            <person name="Kruys A."/>
            <person name="Hutchinson M.I."/>
            <person name="Powell A.J."/>
            <person name="Barry K."/>
            <person name="Miller A.N."/>
            <person name="Grigoriev I.V."/>
            <person name="Debuchy R."/>
            <person name="Gladieux P."/>
            <person name="Hiltunen Thoren M."/>
            <person name="Johannesson H."/>
        </authorList>
    </citation>
    <scope>NUCLEOTIDE SEQUENCE</scope>
    <source>
        <strain evidence="14">CBS 315.58</strain>
    </source>
</reference>
<evidence type="ECO:0000313" key="14">
    <source>
        <dbReference type="EMBL" id="KAK4197156.1"/>
    </source>
</evidence>
<dbReference type="InterPro" id="IPR001128">
    <property type="entry name" value="Cyt_P450"/>
</dbReference>
<feature type="transmembrane region" description="Helical" evidence="13">
    <location>
        <begin position="303"/>
        <end position="326"/>
    </location>
</feature>
<evidence type="ECO:0000256" key="6">
    <source>
        <dbReference type="ARBA" id="ARBA00022723"/>
    </source>
</evidence>
<name>A0AAN6XBD2_9PEZI</name>
<evidence type="ECO:0000256" key="12">
    <source>
        <dbReference type="PIRSR" id="PIRSR602403-1"/>
    </source>
</evidence>
<evidence type="ECO:0000256" key="9">
    <source>
        <dbReference type="ARBA" id="ARBA00023004"/>
    </source>
</evidence>
<evidence type="ECO:0000256" key="1">
    <source>
        <dbReference type="ARBA" id="ARBA00001971"/>
    </source>
</evidence>
<gene>
    <name evidence="14" type="ORF">QBC40DRAFT_286088</name>
</gene>
<comment type="similarity">
    <text evidence="3">Belongs to the cytochrome P450 family.</text>
</comment>
<feature type="transmembrane region" description="Helical" evidence="13">
    <location>
        <begin position="20"/>
        <end position="41"/>
    </location>
</feature>
<evidence type="ECO:0000256" key="2">
    <source>
        <dbReference type="ARBA" id="ARBA00004370"/>
    </source>
</evidence>
<keyword evidence="6 12" id="KW-0479">Metal-binding</keyword>
<organism evidence="14 15">
    <name type="scientific">Triangularia verruculosa</name>
    <dbReference type="NCBI Taxonomy" id="2587418"/>
    <lineage>
        <taxon>Eukaryota</taxon>
        <taxon>Fungi</taxon>
        <taxon>Dikarya</taxon>
        <taxon>Ascomycota</taxon>
        <taxon>Pezizomycotina</taxon>
        <taxon>Sordariomycetes</taxon>
        <taxon>Sordariomycetidae</taxon>
        <taxon>Sordariales</taxon>
        <taxon>Podosporaceae</taxon>
        <taxon>Triangularia</taxon>
    </lineage>
</organism>
<accession>A0AAN6XBD2</accession>
<keyword evidence="5 13" id="KW-0812">Transmembrane</keyword>
<dbReference type="GO" id="GO:0005506">
    <property type="term" value="F:iron ion binding"/>
    <property type="evidence" value="ECO:0007669"/>
    <property type="project" value="InterPro"/>
</dbReference>
<dbReference type="GO" id="GO:0016705">
    <property type="term" value="F:oxidoreductase activity, acting on paired donors, with incorporation or reduction of molecular oxygen"/>
    <property type="evidence" value="ECO:0007669"/>
    <property type="project" value="InterPro"/>
</dbReference>
<dbReference type="PANTHER" id="PTHR46206">
    <property type="entry name" value="CYTOCHROME P450"/>
    <property type="match status" value="1"/>
</dbReference>
<dbReference type="AlphaFoldDB" id="A0AAN6XBD2"/>
<evidence type="ECO:0000256" key="8">
    <source>
        <dbReference type="ARBA" id="ARBA00023002"/>
    </source>
</evidence>
<evidence type="ECO:0000256" key="11">
    <source>
        <dbReference type="ARBA" id="ARBA00023136"/>
    </source>
</evidence>
<keyword evidence="7 13" id="KW-1133">Transmembrane helix</keyword>
<dbReference type="GO" id="GO:0016020">
    <property type="term" value="C:membrane"/>
    <property type="evidence" value="ECO:0007669"/>
    <property type="project" value="UniProtKB-SubCell"/>
</dbReference>
<dbReference type="EMBL" id="MU863969">
    <property type="protein sequence ID" value="KAK4197156.1"/>
    <property type="molecule type" value="Genomic_DNA"/>
</dbReference>
<proteinExistence type="inferred from homology"/>
<evidence type="ECO:0000256" key="3">
    <source>
        <dbReference type="ARBA" id="ARBA00010617"/>
    </source>
</evidence>
<feature type="binding site" description="axial binding residue" evidence="12">
    <location>
        <position position="463"/>
    </location>
    <ligand>
        <name>heme</name>
        <dbReference type="ChEBI" id="CHEBI:30413"/>
    </ligand>
    <ligandPart>
        <name>Fe</name>
        <dbReference type="ChEBI" id="CHEBI:18248"/>
    </ligandPart>
</feature>